<dbReference type="KEGG" id="mgk:FSB76_03235"/>
<keyword evidence="2" id="KW-1185">Reference proteome</keyword>
<accession>A0A5B8VU76</accession>
<name>A0A5B8VU76_9SPHI</name>
<evidence type="ECO:0000313" key="2">
    <source>
        <dbReference type="Proteomes" id="UP000321362"/>
    </source>
</evidence>
<organism evidence="1 2">
    <name type="scientific">Mucilaginibacter ginsenosidivorax</name>
    <dbReference type="NCBI Taxonomy" id="862126"/>
    <lineage>
        <taxon>Bacteria</taxon>
        <taxon>Pseudomonadati</taxon>
        <taxon>Bacteroidota</taxon>
        <taxon>Sphingobacteriia</taxon>
        <taxon>Sphingobacteriales</taxon>
        <taxon>Sphingobacteriaceae</taxon>
        <taxon>Mucilaginibacter</taxon>
    </lineage>
</organism>
<protein>
    <submittedName>
        <fullName evidence="1">Uncharacterized protein</fullName>
    </submittedName>
</protein>
<evidence type="ECO:0000313" key="1">
    <source>
        <dbReference type="EMBL" id="QEC75010.1"/>
    </source>
</evidence>
<dbReference type="AlphaFoldDB" id="A0A5B8VU76"/>
<reference evidence="1 2" key="1">
    <citation type="journal article" date="2013" name="J. Microbiol.">
        <title>Mucilaginibacter ginsenosidivorax sp. nov., with ginsenoside converting activity isolated from sediment.</title>
        <authorList>
            <person name="Kim J.K."/>
            <person name="Choi T.E."/>
            <person name="Liu Q.M."/>
            <person name="Park H.Y."/>
            <person name="Yi T.H."/>
            <person name="Yoon M.H."/>
            <person name="Kim S.C."/>
            <person name="Im W.T."/>
        </authorList>
    </citation>
    <scope>NUCLEOTIDE SEQUENCE [LARGE SCALE GENOMIC DNA]</scope>
    <source>
        <strain evidence="1 2">KHI28</strain>
    </source>
</reference>
<proteinExistence type="predicted"/>
<dbReference type="EMBL" id="CP042437">
    <property type="protein sequence ID" value="QEC75010.1"/>
    <property type="molecule type" value="Genomic_DNA"/>
</dbReference>
<dbReference type="OrthoDB" id="9821927at2"/>
<dbReference type="Proteomes" id="UP000321362">
    <property type="component" value="Chromosome"/>
</dbReference>
<gene>
    <name evidence="1" type="ORF">FSB76_03235</name>
</gene>
<dbReference type="RefSeq" id="WP_147052165.1">
    <property type="nucleotide sequence ID" value="NZ_CP042437.1"/>
</dbReference>
<sequence>MAITERSLTALNMDALFTIPKTDMDAIKARVKTCKQGAAIKDIITRHLPHFPDALAAAYLWDTDIAPQMKAQCNLLMAYATKAKADFSALNIAVQQLIISEQDMTPAVQQQAATAVAALYESTKGLSASFINIVNQVFTFNKANNNLDSDIAGTEFGFMKEITASIAVLDHATGSIRGAWSALADDLEAIAKTSQVDFSIPFIAGLSLSVAIAAWDQLQTECDAFLNSR</sequence>